<accession>X0ZA22</accession>
<dbReference type="Pfam" id="PF00754">
    <property type="entry name" value="F5_F8_type_C"/>
    <property type="match status" value="1"/>
</dbReference>
<gene>
    <name evidence="2" type="ORF">S01H4_17982</name>
</gene>
<name>X0ZA22_9ZZZZ</name>
<evidence type="ECO:0000259" key="1">
    <source>
        <dbReference type="PROSITE" id="PS50022"/>
    </source>
</evidence>
<sequence>MMSKKTFVISLIVFGLLINCFSFVARANPADYWLGISSAELDSHCGSNAELELADALDGTSKWVHSDHDGEAHWFILDLGQTYTIKKVRGRSNLGGDPDDVDIYVSDDKENWGDAVATNIATWQDTTEWVEVDSTDKDGRYIKVDIIGHEYKIPAQINWGKEEPYMTIFDAYGDVALPPILKASLNIINPYPENNSVSL</sequence>
<dbReference type="Gene3D" id="2.60.120.260">
    <property type="entry name" value="Galactose-binding domain-like"/>
    <property type="match status" value="1"/>
</dbReference>
<dbReference type="EMBL" id="BART01007950">
    <property type="protein sequence ID" value="GAG66265.1"/>
    <property type="molecule type" value="Genomic_DNA"/>
</dbReference>
<evidence type="ECO:0000313" key="2">
    <source>
        <dbReference type="EMBL" id="GAG66265.1"/>
    </source>
</evidence>
<dbReference type="InterPro" id="IPR008979">
    <property type="entry name" value="Galactose-bd-like_sf"/>
</dbReference>
<comment type="caution">
    <text evidence="2">The sequence shown here is derived from an EMBL/GenBank/DDBJ whole genome shotgun (WGS) entry which is preliminary data.</text>
</comment>
<dbReference type="SUPFAM" id="SSF49785">
    <property type="entry name" value="Galactose-binding domain-like"/>
    <property type="match status" value="1"/>
</dbReference>
<feature type="domain" description="F5/8 type C" evidence="1">
    <location>
        <begin position="20"/>
        <end position="112"/>
    </location>
</feature>
<protein>
    <recommendedName>
        <fullName evidence="1">F5/8 type C domain-containing protein</fullName>
    </recommendedName>
</protein>
<organism evidence="2">
    <name type="scientific">marine sediment metagenome</name>
    <dbReference type="NCBI Taxonomy" id="412755"/>
    <lineage>
        <taxon>unclassified sequences</taxon>
        <taxon>metagenomes</taxon>
        <taxon>ecological metagenomes</taxon>
    </lineage>
</organism>
<dbReference type="AlphaFoldDB" id="X0ZA22"/>
<proteinExistence type="predicted"/>
<dbReference type="PROSITE" id="PS50022">
    <property type="entry name" value="FA58C_3"/>
    <property type="match status" value="1"/>
</dbReference>
<dbReference type="InterPro" id="IPR000421">
    <property type="entry name" value="FA58C"/>
</dbReference>
<reference evidence="2" key="1">
    <citation type="journal article" date="2014" name="Front. Microbiol.">
        <title>High frequency of phylogenetically diverse reductive dehalogenase-homologous genes in deep subseafloor sedimentary metagenomes.</title>
        <authorList>
            <person name="Kawai M."/>
            <person name="Futagami T."/>
            <person name="Toyoda A."/>
            <person name="Takaki Y."/>
            <person name="Nishi S."/>
            <person name="Hori S."/>
            <person name="Arai W."/>
            <person name="Tsubouchi T."/>
            <person name="Morono Y."/>
            <person name="Uchiyama I."/>
            <person name="Ito T."/>
            <person name="Fujiyama A."/>
            <person name="Inagaki F."/>
            <person name="Takami H."/>
        </authorList>
    </citation>
    <scope>NUCLEOTIDE SEQUENCE</scope>
    <source>
        <strain evidence="2">Expedition CK06-06</strain>
    </source>
</reference>